<proteinExistence type="predicted"/>
<gene>
    <name evidence="2" type="ORF">HMPREF9080_02530</name>
</gene>
<evidence type="ECO:0000313" key="2">
    <source>
        <dbReference type="EMBL" id="EHM52156.1"/>
    </source>
</evidence>
<evidence type="ECO:0000313" key="3">
    <source>
        <dbReference type="Proteomes" id="UP000004750"/>
    </source>
</evidence>
<protein>
    <submittedName>
        <fullName evidence="2">Uncharacterized protein</fullName>
    </submittedName>
</protein>
<accession>G9ZIC0</accession>
<dbReference type="AlphaFoldDB" id="G9ZIC0"/>
<dbReference type="EMBL" id="AGCM01000146">
    <property type="protein sequence ID" value="EHM52156.1"/>
    <property type="molecule type" value="Genomic_DNA"/>
</dbReference>
<comment type="caution">
    <text evidence="2">The sequence shown here is derived from an EMBL/GenBank/DDBJ whole genome shotgun (WGS) entry which is preliminary data.</text>
</comment>
<reference evidence="2 3" key="1">
    <citation type="submission" date="2011-08" db="EMBL/GenBank/DDBJ databases">
        <authorList>
            <person name="Weinstock G."/>
            <person name="Sodergren E."/>
            <person name="Clifton S."/>
            <person name="Fulton L."/>
            <person name="Fulton B."/>
            <person name="Courtney L."/>
            <person name="Fronick C."/>
            <person name="Harrison M."/>
            <person name="Strong C."/>
            <person name="Farmer C."/>
            <person name="Delahaunty K."/>
            <person name="Markovic C."/>
            <person name="Hall O."/>
            <person name="Minx P."/>
            <person name="Tomlinson C."/>
            <person name="Mitreva M."/>
            <person name="Hou S."/>
            <person name="Chen J."/>
            <person name="Wollam A."/>
            <person name="Pepin K.H."/>
            <person name="Johnson M."/>
            <person name="Bhonagiri V."/>
            <person name="Zhang X."/>
            <person name="Suruliraj S."/>
            <person name="Warren W."/>
            <person name="Chinwalla A."/>
            <person name="Mardis E.R."/>
            <person name="Wilson R.K."/>
        </authorList>
    </citation>
    <scope>NUCLEOTIDE SEQUENCE [LARGE SCALE GENOMIC DNA]</scope>
    <source>
        <strain evidence="2 3">F0432</strain>
    </source>
</reference>
<feature type="region of interest" description="Disordered" evidence="1">
    <location>
        <begin position="1"/>
        <end position="21"/>
    </location>
</feature>
<sequence length="94" mass="9804">MLPACGKGMAQGDGLPRTDGNQRCTVFLPDLPVGMGAALGTGVEDDAVQDGQPFPAWQVNDARVGEEFAEVGTQGLTGRRIGRAEVDEEDGGSW</sequence>
<dbReference type="HOGENOM" id="CLU_2380939_0_0_6"/>
<name>G9ZIC0_9GAMM</name>
<organism evidence="2 3">
    <name type="scientific">Cardiobacterium valvarum F0432</name>
    <dbReference type="NCBI Taxonomy" id="797473"/>
    <lineage>
        <taxon>Bacteria</taxon>
        <taxon>Pseudomonadati</taxon>
        <taxon>Pseudomonadota</taxon>
        <taxon>Gammaproteobacteria</taxon>
        <taxon>Cardiobacteriales</taxon>
        <taxon>Cardiobacteriaceae</taxon>
        <taxon>Cardiobacterium</taxon>
    </lineage>
</organism>
<dbReference type="Proteomes" id="UP000004750">
    <property type="component" value="Unassembled WGS sequence"/>
</dbReference>
<evidence type="ECO:0000256" key="1">
    <source>
        <dbReference type="SAM" id="MobiDB-lite"/>
    </source>
</evidence>